<accession>A0A1F4PZV8</accession>
<comment type="caution">
    <text evidence="2">The sequence shown here is derived from an EMBL/GenBank/DDBJ whole genome shotgun (WGS) entry which is preliminary data.</text>
</comment>
<dbReference type="Proteomes" id="UP000178724">
    <property type="component" value="Unassembled WGS sequence"/>
</dbReference>
<dbReference type="Pfam" id="PF12732">
    <property type="entry name" value="YtxH"/>
    <property type="match status" value="1"/>
</dbReference>
<protein>
    <recommendedName>
        <fullName evidence="4">Gas vesicle protein</fullName>
    </recommendedName>
</protein>
<keyword evidence="1" id="KW-0472">Membrane</keyword>
<feature type="transmembrane region" description="Helical" evidence="1">
    <location>
        <begin position="14"/>
        <end position="33"/>
    </location>
</feature>
<name>A0A1F4PZV8_UNCSA</name>
<reference evidence="2 3" key="1">
    <citation type="journal article" date="2016" name="Nat. Commun.">
        <title>Thousands of microbial genomes shed light on interconnected biogeochemical processes in an aquifer system.</title>
        <authorList>
            <person name="Anantharaman K."/>
            <person name="Brown C.T."/>
            <person name="Hug L.A."/>
            <person name="Sharon I."/>
            <person name="Castelle C.J."/>
            <person name="Probst A.J."/>
            <person name="Thomas B.C."/>
            <person name="Singh A."/>
            <person name="Wilkins M.J."/>
            <person name="Karaoz U."/>
            <person name="Brodie E.L."/>
            <person name="Williams K.H."/>
            <person name="Hubbard S.S."/>
            <person name="Banfield J.F."/>
        </authorList>
    </citation>
    <scope>NUCLEOTIDE SEQUENCE [LARGE SCALE GENOMIC DNA]</scope>
</reference>
<evidence type="ECO:0000313" key="2">
    <source>
        <dbReference type="EMBL" id="OGB89136.1"/>
    </source>
</evidence>
<dbReference type="InterPro" id="IPR024623">
    <property type="entry name" value="YtxH"/>
</dbReference>
<dbReference type="AlphaFoldDB" id="A0A1F4PZV8"/>
<sequence length="78" mass="8435">MHHEEEGSSLMEGLLIGGLIGAAVGVLFAPFSGDKSRALIKEKLKEFDLDDIVGRFSEAFEEAKKEAGKVQDDLARGE</sequence>
<organism evidence="2 3">
    <name type="scientific">candidate division WOR-1 bacterium RIFCSPHIGHO2_01_FULL_53_15</name>
    <dbReference type="NCBI Taxonomy" id="1802564"/>
    <lineage>
        <taxon>Bacteria</taxon>
        <taxon>Bacillati</taxon>
        <taxon>Saganbacteria</taxon>
    </lineage>
</organism>
<proteinExistence type="predicted"/>
<gene>
    <name evidence="2" type="ORF">A2625_02305</name>
</gene>
<evidence type="ECO:0008006" key="4">
    <source>
        <dbReference type="Google" id="ProtNLM"/>
    </source>
</evidence>
<keyword evidence="1" id="KW-0812">Transmembrane</keyword>
<keyword evidence="1" id="KW-1133">Transmembrane helix</keyword>
<dbReference type="EMBL" id="METM01000029">
    <property type="protein sequence ID" value="OGB89136.1"/>
    <property type="molecule type" value="Genomic_DNA"/>
</dbReference>
<evidence type="ECO:0000313" key="3">
    <source>
        <dbReference type="Proteomes" id="UP000178724"/>
    </source>
</evidence>
<evidence type="ECO:0000256" key="1">
    <source>
        <dbReference type="SAM" id="Phobius"/>
    </source>
</evidence>